<dbReference type="OrthoDB" id="7271134at2"/>
<accession>D5RMT9</accession>
<sequence length="103" mass="11268">MDQPLAALLTEPFLEGAAEALTRTGFLSDEHDFVGVRDVLARHPTEIEAALRQRGHAVSLHPVTVQHDALGPQTLLYNSEVFAGEAAARDAIRSWMDLSFDQS</sequence>
<organism evidence="1 2">
    <name type="scientific">Pseudoroseomonas cervicalis ATCC 49957</name>
    <dbReference type="NCBI Taxonomy" id="525371"/>
    <lineage>
        <taxon>Bacteria</taxon>
        <taxon>Pseudomonadati</taxon>
        <taxon>Pseudomonadota</taxon>
        <taxon>Alphaproteobacteria</taxon>
        <taxon>Acetobacterales</taxon>
        <taxon>Roseomonadaceae</taxon>
        <taxon>Roseomonas</taxon>
    </lineage>
</organism>
<protein>
    <submittedName>
        <fullName evidence="1">Uncharacterized protein</fullName>
    </submittedName>
</protein>
<evidence type="ECO:0000313" key="2">
    <source>
        <dbReference type="Proteomes" id="UP000005324"/>
    </source>
</evidence>
<dbReference type="HOGENOM" id="CLU_2261706_0_0_5"/>
<comment type="caution">
    <text evidence="1">The sequence shown here is derived from an EMBL/GenBank/DDBJ whole genome shotgun (WGS) entry which is preliminary data.</text>
</comment>
<reference evidence="1 2" key="1">
    <citation type="submission" date="2010-04" db="EMBL/GenBank/DDBJ databases">
        <authorList>
            <person name="Qin X."/>
            <person name="Bachman B."/>
            <person name="Battles P."/>
            <person name="Bell A."/>
            <person name="Bess C."/>
            <person name="Bickham C."/>
            <person name="Chaboub L."/>
            <person name="Chen D."/>
            <person name="Coyle M."/>
            <person name="Deiros D.R."/>
            <person name="Dinh H."/>
            <person name="Forbes L."/>
            <person name="Fowler G."/>
            <person name="Francisco L."/>
            <person name="Fu Q."/>
            <person name="Gubbala S."/>
            <person name="Hale W."/>
            <person name="Han Y."/>
            <person name="Hemphill L."/>
            <person name="Highlander S.K."/>
            <person name="Hirani K."/>
            <person name="Hogues M."/>
            <person name="Jackson L."/>
            <person name="Jakkamsetti A."/>
            <person name="Javaid M."/>
            <person name="Jiang H."/>
            <person name="Korchina V."/>
            <person name="Kovar C."/>
            <person name="Lara F."/>
            <person name="Lee S."/>
            <person name="Mata R."/>
            <person name="Mathew T."/>
            <person name="Moen C."/>
            <person name="Morales K."/>
            <person name="Munidasa M."/>
            <person name="Nazareth L."/>
            <person name="Ngo R."/>
            <person name="Nguyen L."/>
            <person name="Okwuonu G."/>
            <person name="Ongeri F."/>
            <person name="Patil S."/>
            <person name="Petrosino J."/>
            <person name="Pham C."/>
            <person name="Pham P."/>
            <person name="Pu L.-L."/>
            <person name="Puazo M."/>
            <person name="Raj R."/>
            <person name="Reid J."/>
            <person name="Rouhana J."/>
            <person name="Saada N."/>
            <person name="Shang Y."/>
            <person name="Simmons D."/>
            <person name="Thornton R."/>
            <person name="Warren J."/>
            <person name="Weissenberger G."/>
            <person name="Zhang J."/>
            <person name="Zhang L."/>
            <person name="Zhou C."/>
            <person name="Zhu D."/>
            <person name="Muzny D."/>
            <person name="Worley K."/>
            <person name="Gibbs R."/>
        </authorList>
    </citation>
    <scope>NUCLEOTIDE SEQUENCE [LARGE SCALE GENOMIC DNA]</scope>
    <source>
        <strain evidence="1 2">ATCC 49957</strain>
    </source>
</reference>
<proteinExistence type="predicted"/>
<gene>
    <name evidence="1" type="ORF">HMPREF0731_2400</name>
</gene>
<dbReference type="EMBL" id="ADVL01000415">
    <property type="protein sequence ID" value="EFH11386.1"/>
    <property type="molecule type" value="Genomic_DNA"/>
</dbReference>
<dbReference type="AlphaFoldDB" id="D5RMT9"/>
<keyword evidence="2" id="KW-1185">Reference proteome</keyword>
<dbReference type="Proteomes" id="UP000005324">
    <property type="component" value="Unassembled WGS sequence"/>
</dbReference>
<evidence type="ECO:0000313" key="1">
    <source>
        <dbReference type="EMBL" id="EFH11386.1"/>
    </source>
</evidence>
<dbReference type="RefSeq" id="WP_007005330.1">
    <property type="nucleotide sequence ID" value="NZ_GG770782.1"/>
</dbReference>
<name>D5RMT9_9PROT</name>